<organism evidence="1 2">
    <name type="scientific">Hymenobacter perfusus</name>
    <dbReference type="NCBI Taxonomy" id="1236770"/>
    <lineage>
        <taxon>Bacteria</taxon>
        <taxon>Pseudomonadati</taxon>
        <taxon>Bacteroidota</taxon>
        <taxon>Cytophagia</taxon>
        <taxon>Cytophagales</taxon>
        <taxon>Hymenobacteraceae</taxon>
        <taxon>Hymenobacter</taxon>
    </lineage>
</organism>
<dbReference type="Proteomes" id="UP000270291">
    <property type="component" value="Unassembled WGS sequence"/>
</dbReference>
<accession>A0A3R9MQR2</accession>
<name>A0A3R9MQR2_9BACT</name>
<proteinExistence type="predicted"/>
<sequence>MTHSSVNEHPASVRTTLFERPFLTLTYDEDNRWLHAQWRGHLTLEAVREGSEEVLALVRTHRYQRLLNDNTRVTELGLSEEQQAGYQIMHLLFEAGLHYLAWIYAPVPQGRSYAENSVAVAGWPLILTFEEYETAAEWLRQAP</sequence>
<evidence type="ECO:0008006" key="3">
    <source>
        <dbReference type="Google" id="ProtNLM"/>
    </source>
</evidence>
<dbReference type="AlphaFoldDB" id="A0A3R9MQR2"/>
<comment type="caution">
    <text evidence="1">The sequence shown here is derived from an EMBL/GenBank/DDBJ whole genome shotgun (WGS) entry which is preliminary data.</text>
</comment>
<dbReference type="EMBL" id="RWIU01000001">
    <property type="protein sequence ID" value="RSK46237.1"/>
    <property type="molecule type" value="Genomic_DNA"/>
</dbReference>
<protein>
    <recommendedName>
        <fullName evidence="3">STAS/SEC14 domain-containing protein</fullName>
    </recommendedName>
</protein>
<gene>
    <name evidence="1" type="ORF">EI293_03450</name>
</gene>
<evidence type="ECO:0000313" key="2">
    <source>
        <dbReference type="Proteomes" id="UP000270291"/>
    </source>
</evidence>
<dbReference type="OrthoDB" id="893408at2"/>
<reference evidence="1 2" key="1">
    <citation type="submission" date="2018-12" db="EMBL/GenBank/DDBJ databases">
        <authorList>
            <person name="Feng G."/>
            <person name="Zhu H."/>
        </authorList>
    </citation>
    <scope>NUCLEOTIDE SEQUENCE [LARGE SCALE GENOMIC DNA]</scope>
    <source>
        <strain evidence="1 2">LMG 26000</strain>
    </source>
</reference>
<evidence type="ECO:0000313" key="1">
    <source>
        <dbReference type="EMBL" id="RSK46237.1"/>
    </source>
</evidence>
<dbReference type="RefSeq" id="WP_125435700.1">
    <property type="nucleotide sequence ID" value="NZ_RWIU01000001.1"/>
</dbReference>
<keyword evidence="2" id="KW-1185">Reference proteome</keyword>